<feature type="compositionally biased region" description="Acidic residues" evidence="1">
    <location>
        <begin position="151"/>
        <end position="163"/>
    </location>
</feature>
<proteinExistence type="predicted"/>
<name>A0A2T0GS66_ACTMO</name>
<dbReference type="InParanoid" id="A0A2T0GS66"/>
<dbReference type="Pfam" id="PF04977">
    <property type="entry name" value="DivIC"/>
    <property type="match status" value="1"/>
</dbReference>
<feature type="region of interest" description="Disordered" evidence="1">
    <location>
        <begin position="1"/>
        <end position="58"/>
    </location>
</feature>
<dbReference type="InterPro" id="IPR007060">
    <property type="entry name" value="FtsL/DivIC"/>
</dbReference>
<comment type="caution">
    <text evidence="3">The sequence shown here is derived from an EMBL/GenBank/DDBJ whole genome shotgun (WGS) entry which is preliminary data.</text>
</comment>
<feature type="transmembrane region" description="Helical" evidence="2">
    <location>
        <begin position="67"/>
        <end position="89"/>
    </location>
</feature>
<evidence type="ECO:0000256" key="1">
    <source>
        <dbReference type="SAM" id="MobiDB-lite"/>
    </source>
</evidence>
<reference evidence="3 4" key="1">
    <citation type="submission" date="2018-03" db="EMBL/GenBank/DDBJ databases">
        <title>Actinopolyspora mortivallis from Sahara, screening for active biomolecules.</title>
        <authorList>
            <person name="Selama O."/>
            <person name="Wellington E.M.H."/>
            <person name="Hacene H."/>
        </authorList>
    </citation>
    <scope>NUCLEOTIDE SEQUENCE [LARGE SCALE GENOMIC DNA]</scope>
    <source>
        <strain evidence="3 4">M5A</strain>
    </source>
</reference>
<evidence type="ECO:0000256" key="2">
    <source>
        <dbReference type="SAM" id="Phobius"/>
    </source>
</evidence>
<evidence type="ECO:0000313" key="3">
    <source>
        <dbReference type="EMBL" id="PRW61962.1"/>
    </source>
</evidence>
<keyword evidence="4" id="KW-1185">Reference proteome</keyword>
<sequence>MPTGRAGERDRRRGGTSSTRRPADSTRERRPRGEQGGRTASRRRPGGKARPSAGTGGAFRLSSTRRAAVLAILVCAMALSVSVPLRTYLGQRDELAELRSQEDRLSSEVHRLAERRTELSDPRRLEIEARERLGYVRPGETPYIVDLPSEPPEDTADQDDAEQDGPWYQRLWNTLTGGEGK</sequence>
<keyword evidence="2" id="KW-1133">Transmembrane helix</keyword>
<dbReference type="RefSeq" id="WP_106115093.1">
    <property type="nucleotide sequence ID" value="NZ_PVSR01000047.1"/>
</dbReference>
<keyword evidence="2" id="KW-0472">Membrane</keyword>
<feature type="compositionally biased region" description="Basic and acidic residues" evidence="1">
    <location>
        <begin position="1"/>
        <end position="13"/>
    </location>
</feature>
<dbReference type="EMBL" id="PVSR01000047">
    <property type="protein sequence ID" value="PRW61962.1"/>
    <property type="molecule type" value="Genomic_DNA"/>
</dbReference>
<feature type="region of interest" description="Disordered" evidence="1">
    <location>
        <begin position="140"/>
        <end position="167"/>
    </location>
</feature>
<dbReference type="STRING" id="1050202.GCA_000384035_00471"/>
<evidence type="ECO:0000313" key="4">
    <source>
        <dbReference type="Proteomes" id="UP000239352"/>
    </source>
</evidence>
<keyword evidence="2" id="KW-0812">Transmembrane</keyword>
<accession>A0A2T0GS66</accession>
<organism evidence="3 4">
    <name type="scientific">Actinopolyspora mortivallis</name>
    <dbReference type="NCBI Taxonomy" id="33906"/>
    <lineage>
        <taxon>Bacteria</taxon>
        <taxon>Bacillati</taxon>
        <taxon>Actinomycetota</taxon>
        <taxon>Actinomycetes</taxon>
        <taxon>Actinopolysporales</taxon>
        <taxon>Actinopolysporaceae</taxon>
        <taxon>Actinopolyspora</taxon>
    </lineage>
</organism>
<gene>
    <name evidence="3" type="ORF">CEP50_17880</name>
</gene>
<feature type="compositionally biased region" description="Basic and acidic residues" evidence="1">
    <location>
        <begin position="21"/>
        <end position="35"/>
    </location>
</feature>
<dbReference type="AlphaFoldDB" id="A0A2T0GS66"/>
<dbReference type="Proteomes" id="UP000239352">
    <property type="component" value="Unassembled WGS sequence"/>
</dbReference>
<protein>
    <submittedName>
        <fullName evidence="3">Septum formation initiator</fullName>
    </submittedName>
</protein>